<reference evidence="6" key="1">
    <citation type="journal article" date="2015" name="PLoS Genet.">
        <title>Genome Sequence and Transcriptome Analyses of Chrysochromulina tobin: Metabolic Tools for Enhanced Algal Fitness in the Prominent Order Prymnesiales (Haptophyceae).</title>
        <authorList>
            <person name="Hovde B.T."/>
            <person name="Deodato C.R."/>
            <person name="Hunsperger H.M."/>
            <person name="Ryken S.A."/>
            <person name="Yost W."/>
            <person name="Jha R.K."/>
            <person name="Patterson J."/>
            <person name="Monnat R.J. Jr."/>
            <person name="Barlow S.B."/>
            <person name="Starkenburg S.R."/>
            <person name="Cattolico R.A."/>
        </authorList>
    </citation>
    <scope>NUCLEOTIDE SEQUENCE</scope>
    <source>
        <strain evidence="6">CCMP291</strain>
    </source>
</reference>
<sequence>MTSESAGRRGEPSADGVTQALGDGATLASSAPAAWDGAALGTAPAVPYYVETPGFDAALFGILASASPNDAQIATSTAVDVGGEIFTCTVCRKVFKREMNLVFHMTTHGPRSTEAPESVDSTNNKCQDCGKVFATKYQAKKHYLRRHFSGDKPFPCTKCNKKRFVVREDLTMHMKSCGSVYICNQAASAGVDSLHSNAMAPHQYQYQQYQDQRVAPSHAVSAAIGSFGAVGNAGLGNAMGNAGLASSGLGNKEALASHNFPACLVSALQQITSSCRAGGGHGDAPSFHPIRLPQSCYNPMSMGWPSPSMAPASAEESLGAMPVQMGSSSAAAAISAAVERAFSHNMRMPGSHPSGMMTDPMRGGTGGASSDAMNYGGMPQRPANVDGHWQAKRGPTDPAETDAFHRAVALLSGNMGGTGFVSGGAGGGGN</sequence>
<feature type="domain" description="C2H2-type" evidence="4">
    <location>
        <begin position="86"/>
        <end position="113"/>
    </location>
</feature>
<keyword evidence="6" id="KW-1185">Reference proteome</keyword>
<dbReference type="OrthoDB" id="6077919at2759"/>
<evidence type="ECO:0000256" key="3">
    <source>
        <dbReference type="SAM" id="MobiDB-lite"/>
    </source>
</evidence>
<dbReference type="InterPro" id="IPR036236">
    <property type="entry name" value="Znf_C2H2_sf"/>
</dbReference>
<dbReference type="PANTHER" id="PTHR45878">
    <property type="entry name" value="ZINC FINGER PROTEIN WIP2"/>
    <property type="match status" value="1"/>
</dbReference>
<evidence type="ECO:0000259" key="4">
    <source>
        <dbReference type="PROSITE" id="PS50157"/>
    </source>
</evidence>
<dbReference type="InterPro" id="IPR043584">
    <property type="entry name" value="WIP1/2/3/4/5/6"/>
</dbReference>
<dbReference type="PANTHER" id="PTHR45878:SF1">
    <property type="entry name" value="ZINC FINGER PROTEIN WIP2"/>
    <property type="match status" value="1"/>
</dbReference>
<dbReference type="GO" id="GO:0003700">
    <property type="term" value="F:DNA-binding transcription factor activity"/>
    <property type="evidence" value="ECO:0007669"/>
    <property type="project" value="InterPro"/>
</dbReference>
<name>A0A0M0JSE6_9EUKA</name>
<dbReference type="Proteomes" id="UP000037460">
    <property type="component" value="Unassembled WGS sequence"/>
</dbReference>
<keyword evidence="2" id="KW-0863">Zinc-finger</keyword>
<dbReference type="GO" id="GO:0005634">
    <property type="term" value="C:nucleus"/>
    <property type="evidence" value="ECO:0007669"/>
    <property type="project" value="TreeGrafter"/>
</dbReference>
<dbReference type="EMBL" id="JWZX01002418">
    <property type="protein sequence ID" value="KOO29420.1"/>
    <property type="molecule type" value="Genomic_DNA"/>
</dbReference>
<gene>
    <name evidence="5" type="ORF">Ctob_007131</name>
</gene>
<dbReference type="GO" id="GO:0008270">
    <property type="term" value="F:zinc ion binding"/>
    <property type="evidence" value="ECO:0007669"/>
    <property type="project" value="UniProtKB-KW"/>
</dbReference>
<feature type="domain" description="C2H2-type" evidence="4">
    <location>
        <begin position="124"/>
        <end position="153"/>
    </location>
</feature>
<keyword evidence="2" id="KW-0479">Metal-binding</keyword>
<comment type="caution">
    <text evidence="5">The sequence shown here is derived from an EMBL/GenBank/DDBJ whole genome shotgun (WGS) entry which is preliminary data.</text>
</comment>
<dbReference type="AlphaFoldDB" id="A0A0M0JSE6"/>
<proteinExistence type="inferred from homology"/>
<dbReference type="PROSITE" id="PS00028">
    <property type="entry name" value="ZINC_FINGER_C2H2_1"/>
    <property type="match status" value="2"/>
</dbReference>
<evidence type="ECO:0000313" key="6">
    <source>
        <dbReference type="Proteomes" id="UP000037460"/>
    </source>
</evidence>
<feature type="region of interest" description="Disordered" evidence="3">
    <location>
        <begin position="1"/>
        <end position="20"/>
    </location>
</feature>
<accession>A0A0M0JSE6</accession>
<dbReference type="PROSITE" id="PS50157">
    <property type="entry name" value="ZINC_FINGER_C2H2_2"/>
    <property type="match status" value="2"/>
</dbReference>
<evidence type="ECO:0000256" key="1">
    <source>
        <dbReference type="ARBA" id="ARBA00023452"/>
    </source>
</evidence>
<dbReference type="SMART" id="SM00355">
    <property type="entry name" value="ZnF_C2H2"/>
    <property type="match status" value="3"/>
</dbReference>
<keyword evidence="2" id="KW-0862">Zinc</keyword>
<dbReference type="SUPFAM" id="SSF57667">
    <property type="entry name" value="beta-beta-alpha zinc fingers"/>
    <property type="match status" value="2"/>
</dbReference>
<feature type="compositionally biased region" description="Basic and acidic residues" evidence="3">
    <location>
        <begin position="1"/>
        <end position="12"/>
    </location>
</feature>
<comment type="similarity">
    <text evidence="1">Belongs to the WIP C2H2-type zinc-finger protein family.</text>
</comment>
<protein>
    <submittedName>
        <fullName evidence="5">Protein transparent testa 1-like protein</fullName>
    </submittedName>
</protein>
<evidence type="ECO:0000256" key="2">
    <source>
        <dbReference type="PROSITE-ProRule" id="PRU00042"/>
    </source>
</evidence>
<dbReference type="InterPro" id="IPR013087">
    <property type="entry name" value="Znf_C2H2_type"/>
</dbReference>
<evidence type="ECO:0000313" key="5">
    <source>
        <dbReference type="EMBL" id="KOO29420.1"/>
    </source>
</evidence>
<organism evidence="5 6">
    <name type="scientific">Chrysochromulina tobinii</name>
    <dbReference type="NCBI Taxonomy" id="1460289"/>
    <lineage>
        <taxon>Eukaryota</taxon>
        <taxon>Haptista</taxon>
        <taxon>Haptophyta</taxon>
        <taxon>Prymnesiophyceae</taxon>
        <taxon>Prymnesiales</taxon>
        <taxon>Chrysochromulinaceae</taxon>
        <taxon>Chrysochromulina</taxon>
    </lineage>
</organism>
<dbReference type="Gene3D" id="3.30.160.60">
    <property type="entry name" value="Classic Zinc Finger"/>
    <property type="match status" value="1"/>
</dbReference>
<dbReference type="Pfam" id="PF00096">
    <property type="entry name" value="zf-C2H2"/>
    <property type="match status" value="2"/>
</dbReference>